<dbReference type="RefSeq" id="WP_306825198.1">
    <property type="nucleotide sequence ID" value="NZ_JAUSQM010000001.1"/>
</dbReference>
<sequence length="198" mass="21742">MDGPLTDLPSWAVWLAGGLLAAAVLAVVVLGWLTARTARALRRTSAAQDAAHAEIVRLREELEQRTGAQAAPATGRASQVTRAEFVITGIGEPATHPRSELARHAPADVERRVTDSRQFAAIALGESLARVAVLGHGLRRALSPEARNRAAFAARQEVRRSRKHRRQELREARRLLHEHQREHLTHEARRDRTGDGAA</sequence>
<accession>A0ABT9NSL3</accession>
<name>A0ABT9NSL3_9ACTN</name>
<reference evidence="3 4" key="1">
    <citation type="submission" date="2023-07" db="EMBL/GenBank/DDBJ databases">
        <title>Sequencing the genomes of 1000 actinobacteria strains.</title>
        <authorList>
            <person name="Klenk H.-P."/>
        </authorList>
    </citation>
    <scope>NUCLEOTIDE SEQUENCE [LARGE SCALE GENOMIC DNA]</scope>
    <source>
        <strain evidence="3 4">GD13</strain>
    </source>
</reference>
<protein>
    <submittedName>
        <fullName evidence="3">Uncharacterized protein</fullName>
    </submittedName>
</protein>
<keyword evidence="2" id="KW-0472">Membrane</keyword>
<keyword evidence="4" id="KW-1185">Reference proteome</keyword>
<dbReference type="Proteomes" id="UP001240447">
    <property type="component" value="Unassembled WGS sequence"/>
</dbReference>
<evidence type="ECO:0000313" key="4">
    <source>
        <dbReference type="Proteomes" id="UP001240447"/>
    </source>
</evidence>
<evidence type="ECO:0000256" key="2">
    <source>
        <dbReference type="SAM" id="Phobius"/>
    </source>
</evidence>
<evidence type="ECO:0000313" key="3">
    <source>
        <dbReference type="EMBL" id="MDP9822830.1"/>
    </source>
</evidence>
<evidence type="ECO:0000256" key="1">
    <source>
        <dbReference type="SAM" id="MobiDB-lite"/>
    </source>
</evidence>
<keyword evidence="2" id="KW-0812">Transmembrane</keyword>
<feature type="transmembrane region" description="Helical" evidence="2">
    <location>
        <begin position="12"/>
        <end position="33"/>
    </location>
</feature>
<keyword evidence="2" id="KW-1133">Transmembrane helix</keyword>
<gene>
    <name evidence="3" type="ORF">J2S59_002639</name>
</gene>
<comment type="caution">
    <text evidence="3">The sequence shown here is derived from an EMBL/GenBank/DDBJ whole genome shotgun (WGS) entry which is preliminary data.</text>
</comment>
<proteinExistence type="predicted"/>
<feature type="region of interest" description="Disordered" evidence="1">
    <location>
        <begin position="172"/>
        <end position="198"/>
    </location>
</feature>
<dbReference type="EMBL" id="JAUSQM010000001">
    <property type="protein sequence ID" value="MDP9822830.1"/>
    <property type="molecule type" value="Genomic_DNA"/>
</dbReference>
<organism evidence="3 4">
    <name type="scientific">Nocardioides massiliensis</name>
    <dbReference type="NCBI Taxonomy" id="1325935"/>
    <lineage>
        <taxon>Bacteria</taxon>
        <taxon>Bacillati</taxon>
        <taxon>Actinomycetota</taxon>
        <taxon>Actinomycetes</taxon>
        <taxon>Propionibacteriales</taxon>
        <taxon>Nocardioidaceae</taxon>
        <taxon>Nocardioides</taxon>
    </lineage>
</organism>